<organism evidence="6 7">
    <name type="scientific">Candidatus Wolfebacteria bacterium RIFOXYB1_FULL_54_12</name>
    <dbReference type="NCBI Taxonomy" id="1802559"/>
    <lineage>
        <taxon>Bacteria</taxon>
        <taxon>Candidatus Wolfeibacteriota</taxon>
    </lineage>
</organism>
<comment type="caution">
    <text evidence="6">The sequence shown here is derived from an EMBL/GenBank/DDBJ whole genome shotgun (WGS) entry which is preliminary data.</text>
</comment>
<keyword evidence="1" id="KW-0677">Repeat</keyword>
<accession>A0A1F8DYX2</accession>
<dbReference type="SMART" id="SM00382">
    <property type="entry name" value="AAA"/>
    <property type="match status" value="2"/>
</dbReference>
<dbReference type="AlphaFoldDB" id="A0A1F8DYX2"/>
<dbReference type="SUPFAM" id="SSF52540">
    <property type="entry name" value="P-loop containing nucleoside triphosphate hydrolases"/>
    <property type="match status" value="2"/>
</dbReference>
<dbReference type="InterPro" id="IPR027417">
    <property type="entry name" value="P-loop_NTPase"/>
</dbReference>
<dbReference type="InterPro" id="IPR017871">
    <property type="entry name" value="ABC_transporter-like_CS"/>
</dbReference>
<keyword evidence="3" id="KW-0067">ATP-binding</keyword>
<sequence>MAISTARADFFNTMAHGNVIIRFNEVSFGYQHNRPLLEEADCSVREGAKVTIMGQNGAGKSTLFKLLLGELEPTEGSIAIEKDASIAIARQVLSREQLELTVKEFFESMFDRKVYDIDPKIAEVLEVVNLHAPLDRQMKTFSGGQQARLLLASALIQKPDILLLDEPTNNLDKAGIAHLTAYLKAYDKTCLVISHDAEFLNAFTHGVLYLDVFTRKIEQYTGDYFKVVEEIKRRLERERSQNARLEKDISNRKEQANFFAQKGGKLRNVAATMREKIEELEEDKVDIRREDKTIPAFTIGNQDISHPAVRFESVCIVKDHKRVGKKFELILRKKMHLLITGPNGIGKSTLLEALYNGTEKGMKIESGTIVGYYRQDFSTLDFDASAYDVLKEVALDATDQDIRGAAARFLITGDLLAAKVSSLSEGQKGLLSFARFTLQKPGLLILDEPTNHINFRHLPVIAKALDKYEGAMILVSHMPEFVKQIRIDEELDLGKIG</sequence>
<dbReference type="GO" id="GO:0005524">
    <property type="term" value="F:ATP binding"/>
    <property type="evidence" value="ECO:0007669"/>
    <property type="project" value="UniProtKB-KW"/>
</dbReference>
<dbReference type="Gene3D" id="3.40.50.300">
    <property type="entry name" value="P-loop containing nucleotide triphosphate hydrolases"/>
    <property type="match status" value="2"/>
</dbReference>
<dbReference type="PROSITE" id="PS50893">
    <property type="entry name" value="ABC_TRANSPORTER_2"/>
    <property type="match status" value="1"/>
</dbReference>
<evidence type="ECO:0000256" key="1">
    <source>
        <dbReference type="ARBA" id="ARBA00022737"/>
    </source>
</evidence>
<dbReference type="PANTHER" id="PTHR19211:SF14">
    <property type="entry name" value="ATP-BINDING CASSETTE SUB-FAMILY F MEMBER 1"/>
    <property type="match status" value="1"/>
</dbReference>
<proteinExistence type="predicted"/>
<dbReference type="InterPro" id="IPR050611">
    <property type="entry name" value="ABCF"/>
</dbReference>
<dbReference type="Proteomes" id="UP000176422">
    <property type="component" value="Unassembled WGS sequence"/>
</dbReference>
<reference evidence="6 7" key="1">
    <citation type="journal article" date="2016" name="Nat. Commun.">
        <title>Thousands of microbial genomes shed light on interconnected biogeochemical processes in an aquifer system.</title>
        <authorList>
            <person name="Anantharaman K."/>
            <person name="Brown C.T."/>
            <person name="Hug L.A."/>
            <person name="Sharon I."/>
            <person name="Castelle C.J."/>
            <person name="Probst A.J."/>
            <person name="Thomas B.C."/>
            <person name="Singh A."/>
            <person name="Wilkins M.J."/>
            <person name="Karaoz U."/>
            <person name="Brodie E.L."/>
            <person name="Williams K.H."/>
            <person name="Hubbard S.S."/>
            <person name="Banfield J.F."/>
        </authorList>
    </citation>
    <scope>NUCLEOTIDE SEQUENCE [LARGE SCALE GENOMIC DNA]</scope>
</reference>
<dbReference type="InterPro" id="IPR003439">
    <property type="entry name" value="ABC_transporter-like_ATP-bd"/>
</dbReference>
<dbReference type="GO" id="GO:0016887">
    <property type="term" value="F:ATP hydrolysis activity"/>
    <property type="evidence" value="ECO:0007669"/>
    <property type="project" value="InterPro"/>
</dbReference>
<evidence type="ECO:0000256" key="2">
    <source>
        <dbReference type="ARBA" id="ARBA00022741"/>
    </source>
</evidence>
<evidence type="ECO:0000313" key="6">
    <source>
        <dbReference type="EMBL" id="OGM92955.1"/>
    </source>
</evidence>
<dbReference type="Pfam" id="PF00005">
    <property type="entry name" value="ABC_tran"/>
    <property type="match status" value="2"/>
</dbReference>
<dbReference type="EMBL" id="MGIT01000002">
    <property type="protein sequence ID" value="OGM92955.1"/>
    <property type="molecule type" value="Genomic_DNA"/>
</dbReference>
<evidence type="ECO:0000256" key="3">
    <source>
        <dbReference type="ARBA" id="ARBA00022840"/>
    </source>
</evidence>
<evidence type="ECO:0000313" key="7">
    <source>
        <dbReference type="Proteomes" id="UP000176422"/>
    </source>
</evidence>
<keyword evidence="2" id="KW-0547">Nucleotide-binding</keyword>
<feature type="coiled-coil region" evidence="4">
    <location>
        <begin position="228"/>
        <end position="290"/>
    </location>
</feature>
<evidence type="ECO:0000256" key="4">
    <source>
        <dbReference type="SAM" id="Coils"/>
    </source>
</evidence>
<dbReference type="PANTHER" id="PTHR19211">
    <property type="entry name" value="ATP-BINDING TRANSPORT PROTEIN-RELATED"/>
    <property type="match status" value="1"/>
</dbReference>
<keyword evidence="4" id="KW-0175">Coiled coil</keyword>
<dbReference type="STRING" id="1802559.A2372_03860"/>
<name>A0A1F8DYX2_9BACT</name>
<protein>
    <recommendedName>
        <fullName evidence="5">ABC transporter domain-containing protein</fullName>
    </recommendedName>
</protein>
<gene>
    <name evidence="6" type="ORF">A2372_03860</name>
</gene>
<feature type="domain" description="ABC transporter" evidence="5">
    <location>
        <begin position="21"/>
        <end position="237"/>
    </location>
</feature>
<dbReference type="PROSITE" id="PS00211">
    <property type="entry name" value="ABC_TRANSPORTER_1"/>
    <property type="match status" value="1"/>
</dbReference>
<dbReference type="InterPro" id="IPR003593">
    <property type="entry name" value="AAA+_ATPase"/>
</dbReference>
<evidence type="ECO:0000259" key="5">
    <source>
        <dbReference type="PROSITE" id="PS50893"/>
    </source>
</evidence>
<dbReference type="CDD" id="cd03221">
    <property type="entry name" value="ABCF_EF-3"/>
    <property type="match status" value="1"/>
</dbReference>